<dbReference type="Pfam" id="PF04353">
    <property type="entry name" value="Rsd_AlgQ"/>
    <property type="match status" value="1"/>
</dbReference>
<dbReference type="InterPro" id="IPR007448">
    <property type="entry name" value="Sigma70_reg_Rsd_AlgQ"/>
</dbReference>
<sequence>MSSDTNSSTPNERRTRTRDEIKRLIEERNSVLSQYYNLAKNSENDTSGINTLELLEEFCQDLVDYMATGHFEIYRRIEEGNERRDEITKLADEIMPRINDTTQIAVAFNDLYDTTTDINDDAVKQLPHYLEKLGKELATRIDLEDQFINTLLATDNKPALSAVGI</sequence>
<dbReference type="GO" id="GO:0006355">
    <property type="term" value="P:regulation of DNA-templated transcription"/>
    <property type="evidence" value="ECO:0007669"/>
    <property type="project" value="InterPro"/>
</dbReference>
<proteinExistence type="predicted"/>
<dbReference type="AlphaFoldDB" id="A0A3B0WU63"/>
<evidence type="ECO:0000256" key="2">
    <source>
        <dbReference type="ARBA" id="ARBA00023163"/>
    </source>
</evidence>
<name>A0A3B0WU63_9ZZZZ</name>
<evidence type="ECO:0000313" key="3">
    <source>
        <dbReference type="EMBL" id="VAW52709.1"/>
    </source>
</evidence>
<keyword evidence="1" id="KW-0805">Transcription regulation</keyword>
<evidence type="ECO:0000256" key="1">
    <source>
        <dbReference type="ARBA" id="ARBA00023015"/>
    </source>
</evidence>
<dbReference type="InterPro" id="IPR038309">
    <property type="entry name" value="Rsd/AlgQ_sf"/>
</dbReference>
<accession>A0A3B0WU63</accession>
<dbReference type="EMBL" id="UOFE01000030">
    <property type="protein sequence ID" value="VAW52709.1"/>
    <property type="molecule type" value="Genomic_DNA"/>
</dbReference>
<organism evidence="3">
    <name type="scientific">hydrothermal vent metagenome</name>
    <dbReference type="NCBI Taxonomy" id="652676"/>
    <lineage>
        <taxon>unclassified sequences</taxon>
        <taxon>metagenomes</taxon>
        <taxon>ecological metagenomes</taxon>
    </lineage>
</organism>
<dbReference type="Gene3D" id="1.20.120.1370">
    <property type="entry name" value="Regulator of RNA polymerase sigma(70) subunit, domain 4"/>
    <property type="match status" value="1"/>
</dbReference>
<evidence type="ECO:0008006" key="4">
    <source>
        <dbReference type="Google" id="ProtNLM"/>
    </source>
</evidence>
<keyword evidence="2" id="KW-0804">Transcription</keyword>
<gene>
    <name evidence="3" type="ORF">MNBD_GAMMA05-516</name>
</gene>
<reference evidence="3" key="1">
    <citation type="submission" date="2018-06" db="EMBL/GenBank/DDBJ databases">
        <authorList>
            <person name="Zhirakovskaya E."/>
        </authorList>
    </citation>
    <scope>NUCLEOTIDE SEQUENCE</scope>
</reference>
<protein>
    <recommendedName>
        <fullName evidence="4">Regulator of sigma D</fullName>
    </recommendedName>
</protein>